<evidence type="ECO:0000256" key="8">
    <source>
        <dbReference type="ARBA" id="ARBA00023015"/>
    </source>
</evidence>
<evidence type="ECO:0000256" key="5">
    <source>
        <dbReference type="ARBA" id="ARBA00022491"/>
    </source>
</evidence>
<gene>
    <name evidence="13" type="ORF">CFX1CAM_2245</name>
</gene>
<feature type="binding site" evidence="11">
    <location>
        <position position="91"/>
    </location>
    <ligand>
        <name>Zn(2+)</name>
        <dbReference type="ChEBI" id="CHEBI:29105"/>
    </ligand>
</feature>
<keyword evidence="5" id="KW-0678">Repressor</keyword>
<evidence type="ECO:0000256" key="11">
    <source>
        <dbReference type="PIRSR" id="PIRSR602481-1"/>
    </source>
</evidence>
<dbReference type="Proteomes" id="UP000195514">
    <property type="component" value="Chromosome I"/>
</dbReference>
<feature type="binding site" evidence="11">
    <location>
        <position position="94"/>
    </location>
    <ligand>
        <name>Zn(2+)</name>
        <dbReference type="ChEBI" id="CHEBI:29105"/>
    </ligand>
</feature>
<evidence type="ECO:0000313" key="13">
    <source>
        <dbReference type="EMBL" id="SMX55310.1"/>
    </source>
</evidence>
<comment type="cofactor">
    <cofactor evidence="11">
        <name>Zn(2+)</name>
        <dbReference type="ChEBI" id="CHEBI:29105"/>
    </cofactor>
    <text evidence="11">Binds 1 zinc ion per subunit.</text>
</comment>
<accession>A0A1Y6KBB2</accession>
<keyword evidence="12" id="KW-0408">Iron</keyword>
<comment type="subcellular location">
    <subcellularLocation>
        <location evidence="1">Cytoplasm</location>
    </subcellularLocation>
</comment>
<dbReference type="OrthoDB" id="8659436at2"/>
<sequence>MDWQEKLNQEGLRLTHPRRVIISLLEQANIPLSPQTIHQCSLDAKEEISLVSVYRTLDLLAELGLVRRVHGHNDCQGYVLASPGHYHHLVCQHCGAAVEFSGVEDLSTLLASIELETGFKINEHLLQFSGVCPECQRRTENHDQE</sequence>
<dbReference type="GO" id="GO:0000976">
    <property type="term" value="F:transcription cis-regulatory region binding"/>
    <property type="evidence" value="ECO:0007669"/>
    <property type="project" value="TreeGrafter"/>
</dbReference>
<feature type="binding site" evidence="11">
    <location>
        <position position="132"/>
    </location>
    <ligand>
        <name>Zn(2+)</name>
        <dbReference type="ChEBI" id="CHEBI:29105"/>
    </ligand>
</feature>
<dbReference type="InterPro" id="IPR002481">
    <property type="entry name" value="FUR"/>
</dbReference>
<evidence type="ECO:0000256" key="2">
    <source>
        <dbReference type="ARBA" id="ARBA00007957"/>
    </source>
</evidence>
<proteinExistence type="inferred from homology"/>
<feature type="binding site" evidence="12">
    <location>
        <position position="124"/>
    </location>
    <ligand>
        <name>Fe cation</name>
        <dbReference type="ChEBI" id="CHEBI:24875"/>
    </ligand>
</feature>
<feature type="binding site" evidence="12">
    <location>
        <position position="85"/>
    </location>
    <ligand>
        <name>Fe cation</name>
        <dbReference type="ChEBI" id="CHEBI:24875"/>
    </ligand>
</feature>
<dbReference type="InterPro" id="IPR036390">
    <property type="entry name" value="WH_DNA-bd_sf"/>
</dbReference>
<dbReference type="EMBL" id="LT859958">
    <property type="protein sequence ID" value="SMX55310.1"/>
    <property type="molecule type" value="Genomic_DNA"/>
</dbReference>
<evidence type="ECO:0000256" key="3">
    <source>
        <dbReference type="ARBA" id="ARBA00011738"/>
    </source>
</evidence>
<reference evidence="14" key="1">
    <citation type="submission" date="2017-05" db="EMBL/GenBank/DDBJ databases">
        <authorList>
            <person name="Kirkegaard R."/>
            <person name="Mcilroy J S."/>
        </authorList>
    </citation>
    <scope>NUCLEOTIDE SEQUENCE [LARGE SCALE GENOMIC DNA]</scope>
</reference>
<dbReference type="InterPro" id="IPR036388">
    <property type="entry name" value="WH-like_DNA-bd_sf"/>
</dbReference>
<comment type="subunit">
    <text evidence="3">Homodimer.</text>
</comment>
<name>A0A1Y6KBB2_9CHLR</name>
<evidence type="ECO:0000256" key="6">
    <source>
        <dbReference type="ARBA" id="ARBA00022723"/>
    </source>
</evidence>
<dbReference type="RefSeq" id="WP_087863147.1">
    <property type="nucleotide sequence ID" value="NZ_LT859958.1"/>
</dbReference>
<dbReference type="KEGG" id="abat:CFX1CAM_2245"/>
<evidence type="ECO:0000256" key="1">
    <source>
        <dbReference type="ARBA" id="ARBA00004496"/>
    </source>
</evidence>
<evidence type="ECO:0000313" key="14">
    <source>
        <dbReference type="Proteomes" id="UP000195514"/>
    </source>
</evidence>
<evidence type="ECO:0000256" key="7">
    <source>
        <dbReference type="ARBA" id="ARBA00022833"/>
    </source>
</evidence>
<dbReference type="GO" id="GO:0045892">
    <property type="term" value="P:negative regulation of DNA-templated transcription"/>
    <property type="evidence" value="ECO:0007669"/>
    <property type="project" value="TreeGrafter"/>
</dbReference>
<dbReference type="GO" id="GO:0008270">
    <property type="term" value="F:zinc ion binding"/>
    <property type="evidence" value="ECO:0007669"/>
    <property type="project" value="TreeGrafter"/>
</dbReference>
<comment type="cofactor">
    <cofactor evidence="12">
        <name>Mn(2+)</name>
        <dbReference type="ChEBI" id="CHEBI:29035"/>
    </cofactor>
    <cofactor evidence="12">
        <name>Fe(2+)</name>
        <dbReference type="ChEBI" id="CHEBI:29033"/>
    </cofactor>
    <text evidence="12">Binds 1 Mn(2+) or Fe(2+) ion per subunit.</text>
</comment>
<dbReference type="Pfam" id="PF01475">
    <property type="entry name" value="FUR"/>
    <property type="match status" value="1"/>
</dbReference>
<protein>
    <submittedName>
        <fullName evidence="13">Fur family transcriptional regulator</fullName>
    </submittedName>
</protein>
<dbReference type="PANTHER" id="PTHR33202:SF2">
    <property type="entry name" value="FERRIC UPTAKE REGULATION PROTEIN"/>
    <property type="match status" value="1"/>
</dbReference>
<dbReference type="GO" id="GO:1900376">
    <property type="term" value="P:regulation of secondary metabolite biosynthetic process"/>
    <property type="evidence" value="ECO:0007669"/>
    <property type="project" value="TreeGrafter"/>
</dbReference>
<feature type="binding site" evidence="11">
    <location>
        <position position="135"/>
    </location>
    <ligand>
        <name>Zn(2+)</name>
        <dbReference type="ChEBI" id="CHEBI:29105"/>
    </ligand>
</feature>
<organism evidence="13 14">
    <name type="scientific">Candidatus Brevifilum fermentans</name>
    <dbReference type="NCBI Taxonomy" id="1986204"/>
    <lineage>
        <taxon>Bacteria</taxon>
        <taxon>Bacillati</taxon>
        <taxon>Chloroflexota</taxon>
        <taxon>Anaerolineae</taxon>
        <taxon>Anaerolineales</taxon>
        <taxon>Anaerolineaceae</taxon>
        <taxon>Candidatus Brevifilum</taxon>
    </lineage>
</organism>
<evidence type="ECO:0000256" key="4">
    <source>
        <dbReference type="ARBA" id="ARBA00022490"/>
    </source>
</evidence>
<dbReference type="AlphaFoldDB" id="A0A1Y6KBB2"/>
<keyword evidence="14" id="KW-1185">Reference proteome</keyword>
<keyword evidence="8" id="KW-0805">Transcription regulation</keyword>
<evidence type="ECO:0000256" key="9">
    <source>
        <dbReference type="ARBA" id="ARBA00023125"/>
    </source>
</evidence>
<dbReference type="PANTHER" id="PTHR33202">
    <property type="entry name" value="ZINC UPTAKE REGULATION PROTEIN"/>
    <property type="match status" value="1"/>
</dbReference>
<keyword evidence="4" id="KW-0963">Cytoplasm</keyword>
<keyword evidence="6 11" id="KW-0479">Metal-binding</keyword>
<keyword evidence="7 11" id="KW-0862">Zinc</keyword>
<dbReference type="InterPro" id="IPR043135">
    <property type="entry name" value="Fur_C"/>
</dbReference>
<evidence type="ECO:0000256" key="12">
    <source>
        <dbReference type="PIRSR" id="PIRSR602481-2"/>
    </source>
</evidence>
<dbReference type="GO" id="GO:0005829">
    <property type="term" value="C:cytosol"/>
    <property type="evidence" value="ECO:0007669"/>
    <property type="project" value="TreeGrafter"/>
</dbReference>
<evidence type="ECO:0000256" key="10">
    <source>
        <dbReference type="ARBA" id="ARBA00023163"/>
    </source>
</evidence>
<keyword evidence="10" id="KW-0804">Transcription</keyword>
<dbReference type="GO" id="GO:0003700">
    <property type="term" value="F:DNA-binding transcription factor activity"/>
    <property type="evidence" value="ECO:0007669"/>
    <property type="project" value="InterPro"/>
</dbReference>
<dbReference type="Gene3D" id="3.30.1490.190">
    <property type="match status" value="1"/>
</dbReference>
<keyword evidence="9" id="KW-0238">DNA-binding</keyword>
<comment type="similarity">
    <text evidence="2">Belongs to the Fur family.</text>
</comment>
<dbReference type="CDD" id="cd07153">
    <property type="entry name" value="Fur_like"/>
    <property type="match status" value="1"/>
</dbReference>
<dbReference type="SUPFAM" id="SSF46785">
    <property type="entry name" value="Winged helix' DNA-binding domain"/>
    <property type="match status" value="1"/>
</dbReference>
<dbReference type="Gene3D" id="1.10.10.10">
    <property type="entry name" value="Winged helix-like DNA-binding domain superfamily/Winged helix DNA-binding domain"/>
    <property type="match status" value="1"/>
</dbReference>